<organism evidence="1 2">
    <name type="scientific">Streptomyces swartbergensis</name>
    <dbReference type="NCBI Taxonomy" id="487165"/>
    <lineage>
        <taxon>Bacteria</taxon>
        <taxon>Bacillati</taxon>
        <taxon>Actinomycetota</taxon>
        <taxon>Actinomycetes</taxon>
        <taxon>Kitasatosporales</taxon>
        <taxon>Streptomycetaceae</taxon>
        <taxon>Streptomyces</taxon>
    </lineage>
</organism>
<comment type="caution">
    <text evidence="1">The sequence shown here is derived from an EMBL/GenBank/DDBJ whole genome shotgun (WGS) entry which is preliminary data.</text>
</comment>
<keyword evidence="2" id="KW-1185">Reference proteome</keyword>
<gene>
    <name evidence="1" type="ORF">CA983_35855</name>
</gene>
<dbReference type="AlphaFoldDB" id="A0A243RIF6"/>
<proteinExistence type="predicted"/>
<dbReference type="Proteomes" id="UP000195105">
    <property type="component" value="Unassembled WGS sequence"/>
</dbReference>
<reference evidence="1 2" key="1">
    <citation type="submission" date="2017-05" db="EMBL/GenBank/DDBJ databases">
        <title>Biotechnological potential of actinobacteria isolated from South African environments.</title>
        <authorList>
            <person name="Le Roes-Hill M."/>
            <person name="Prins A."/>
            <person name="Durrell K.A."/>
        </authorList>
    </citation>
    <scope>NUCLEOTIDE SEQUENCE [LARGE SCALE GENOMIC DNA]</scope>
    <source>
        <strain evidence="1 2">HMC13</strain>
    </source>
</reference>
<evidence type="ECO:0000313" key="2">
    <source>
        <dbReference type="Proteomes" id="UP000195105"/>
    </source>
</evidence>
<accession>A0A243RIF6</accession>
<sequence>MLYSIARRVAFQAHPTISVIRPHLGLRRTEDGPKLSAPVGRFGFTRRHFVTQYLPISSVTRSAAELVL</sequence>
<name>A0A243RIF6_9ACTN</name>
<protein>
    <submittedName>
        <fullName evidence="1">Uncharacterized protein</fullName>
    </submittedName>
</protein>
<evidence type="ECO:0000313" key="1">
    <source>
        <dbReference type="EMBL" id="OUC93860.1"/>
    </source>
</evidence>
<dbReference type="EMBL" id="NGFN01000350">
    <property type="protein sequence ID" value="OUC93860.1"/>
    <property type="molecule type" value="Genomic_DNA"/>
</dbReference>